<accession>A0A0F9N2Y0</accession>
<protein>
    <submittedName>
        <fullName evidence="2">Uncharacterized protein</fullName>
    </submittedName>
</protein>
<dbReference type="SUPFAM" id="SSF48695">
    <property type="entry name" value="Multiheme cytochromes"/>
    <property type="match status" value="1"/>
</dbReference>
<dbReference type="InterPro" id="IPR036280">
    <property type="entry name" value="Multihaem_cyt_sf"/>
</dbReference>
<name>A0A0F9N2Y0_9ZZZZ</name>
<dbReference type="EMBL" id="LAZR01004048">
    <property type="protein sequence ID" value="KKN12289.1"/>
    <property type="molecule type" value="Genomic_DNA"/>
</dbReference>
<dbReference type="AlphaFoldDB" id="A0A0F9N2Y0"/>
<comment type="caution">
    <text evidence="2">The sequence shown here is derived from an EMBL/GenBank/DDBJ whole genome shotgun (WGS) entry which is preliminary data.</text>
</comment>
<dbReference type="PANTHER" id="PTHR35038">
    <property type="entry name" value="DISSIMILATORY SULFITE REDUCTASE SIRA"/>
    <property type="match status" value="1"/>
</dbReference>
<dbReference type="InterPro" id="IPR051829">
    <property type="entry name" value="Multiheme_Cytochr_ET"/>
</dbReference>
<dbReference type="PANTHER" id="PTHR35038:SF8">
    <property type="entry name" value="C-TYPE POLYHEME CYTOCHROME OMCC"/>
    <property type="match status" value="1"/>
</dbReference>
<dbReference type="Gene3D" id="1.10.1130.10">
    <property type="entry name" value="Flavocytochrome C3, Chain A"/>
    <property type="match status" value="2"/>
</dbReference>
<proteinExistence type="predicted"/>
<gene>
    <name evidence="2" type="ORF">LCGC14_1018010</name>
</gene>
<evidence type="ECO:0000256" key="1">
    <source>
        <dbReference type="ARBA" id="ARBA00022729"/>
    </source>
</evidence>
<evidence type="ECO:0000313" key="2">
    <source>
        <dbReference type="EMBL" id="KKN12289.1"/>
    </source>
</evidence>
<organism evidence="2">
    <name type="scientific">marine sediment metagenome</name>
    <dbReference type="NCBI Taxonomy" id="412755"/>
    <lineage>
        <taxon>unclassified sequences</taxon>
        <taxon>metagenomes</taxon>
        <taxon>ecological metagenomes</taxon>
    </lineage>
</organism>
<keyword evidence="1" id="KW-0732">Signal</keyword>
<feature type="non-terminal residue" evidence="2">
    <location>
        <position position="1"/>
    </location>
</feature>
<sequence length="620" mass="65777">FMVQGIDPHSLEVTEEATFKVAVTTSSGVYTDTVSVMAHLPYAVTTGVRNVPINVPVLLHGKIQDVYNWELILPADSSAVLNDSTIQNPSLTPDVVGRYTLTEMNSGVTLHLYGGTWLGVIVGQDEKGEPVADEACTVCHNNPAVPDKFSVWKASGHAEILSANIDNPSGHWSEGCASCHTVGYDLDADNDGFDEVMATEGWEVPHAALGNWAAMLADYPDTARLANIQCENCHGPQETGAHGQADARTSVSSDVCGACHGEPPRHGRFQQWEESNHADYTLAIERATNASCGRCHVAQGFLAWLPQLEEGNPGNIEAEITWTAETAEPVTCVVCHDPHGQGKISGEPNTATVRVEGNTSMLPAGFKVIGAGRGALCMTCHNSRNSERNDVAMPVTDDRVPHTAAQTDVLMGENAYFVSVGQRSPHSLIEDTCTGCHMVLSPPPAEFSRQGAGTNHSFEASSDICASCHGVFTGGTLDDAVHGGLEELKVAIEEAIAKEIVAQTSAGKTVTLVKMGPDESDVNIVGDSQVTGVEFLETHGRLAMNIAVDGTVYEHVRLARDTEVTDPDGKVVGTFIASDAGQVIAKAGWNYFLIEGDGSEGVHNPSFTLQVVSASVDALK</sequence>
<reference evidence="2" key="1">
    <citation type="journal article" date="2015" name="Nature">
        <title>Complex archaea that bridge the gap between prokaryotes and eukaryotes.</title>
        <authorList>
            <person name="Spang A."/>
            <person name="Saw J.H."/>
            <person name="Jorgensen S.L."/>
            <person name="Zaremba-Niedzwiedzka K."/>
            <person name="Martijn J."/>
            <person name="Lind A.E."/>
            <person name="van Eijk R."/>
            <person name="Schleper C."/>
            <person name="Guy L."/>
            <person name="Ettema T.J."/>
        </authorList>
    </citation>
    <scope>NUCLEOTIDE SEQUENCE</scope>
</reference>